<keyword evidence="1" id="KW-0677">Repeat</keyword>
<dbReference type="EMBL" id="JXXN02002580">
    <property type="protein sequence ID" value="THD22716.1"/>
    <property type="molecule type" value="Genomic_DNA"/>
</dbReference>
<dbReference type="PANTHER" id="PTHR10288">
    <property type="entry name" value="KH DOMAIN CONTAINING RNA BINDING PROTEIN"/>
    <property type="match status" value="1"/>
</dbReference>
<dbReference type="SUPFAM" id="SSF54791">
    <property type="entry name" value="Eukaryotic type KH-domain (KH-domain type I)"/>
    <property type="match status" value="3"/>
</dbReference>
<protein>
    <submittedName>
        <fullName evidence="5">Poly(RC)-binding protein 2</fullName>
    </submittedName>
</protein>
<accession>A0A4E0R789</accession>
<feature type="domain" description="K Homology" evidence="4">
    <location>
        <begin position="47"/>
        <end position="119"/>
    </location>
</feature>
<dbReference type="Gene3D" id="3.30.1370.10">
    <property type="entry name" value="K Homology domain, type 1"/>
    <property type="match status" value="3"/>
</dbReference>
<feature type="domain" description="K Homology" evidence="4">
    <location>
        <begin position="141"/>
        <end position="212"/>
    </location>
</feature>
<sequence>MTNSSMTDQAALGDLDNTPRTLYLKRQSPSSGNGGMQETPRNGIRKHCRRETLILRALMAGKEVGTIIGKHGENIKNLRTQTGACVKITDGSSPERIITVSGSVQQVIRAFECICQTFEEDHLRSTARLVESNGISGSPCPPITLRLLIQEHLCGSIIGKGGAKIRRIRELTGAHIQVAAQVLPNSSDRPITLSGSARSVALSIGQLCQIFVRLCFQNIGKPYQPQPTYVAQPSSRVIYRQDPILCNQLSCSPLPAISLEPLVIPVATNHLFNNPSLTIPSYLDYAATFPITSSGALLCSPESVFSIPLLLPSLIPSNTSTGTSSLTYSSIPLACQSALESKNALSLTTSALMSNLHGNFHSTANAMTQGDSTHLPLNHPIIPRVEATGEARPTRLVPGLILSEQSRQSYDHLLTERPQLVRELEQLMNFSPALGSGTNAGISGRLLTDSKSASVVDRVYQTLQMVTQTPYLLADPKTGLAMHQLTASPCAHTPDPLLSVPCPKTPCIRVAPQESQHKVEMFLPNDIVGCIIGRGGNKINEIRQMSQATIKISSGEDGVTERRITIIGTSAAIKTAQTMINSSIELHKHLVALNMAMNRFYASSPQKLSESSLRRVPNCSQTRSLREAPLSITGNPLDNQYGFALPYYATSHNMSSAVTPDLGSVSLMETHSAPAQLGVQGQSDSIVASNTPNLGGSRKSSAVQVTPYVATPFLSATQLENSKRGSNTVFNPIDLSVHQQKVLELIQQLPHLEQQKWLNAFGLSSTGLSSGSGDAGDGCV</sequence>
<proteinExistence type="predicted"/>
<dbReference type="InterPro" id="IPR036612">
    <property type="entry name" value="KH_dom_type_1_sf"/>
</dbReference>
<dbReference type="GO" id="GO:0003723">
    <property type="term" value="F:RNA binding"/>
    <property type="evidence" value="ECO:0007669"/>
    <property type="project" value="UniProtKB-UniRule"/>
</dbReference>
<dbReference type="InterPro" id="IPR004088">
    <property type="entry name" value="KH_dom_type_1"/>
</dbReference>
<evidence type="ECO:0000259" key="4">
    <source>
        <dbReference type="SMART" id="SM00322"/>
    </source>
</evidence>
<gene>
    <name evidence="5" type="ORF">D915_006665</name>
</gene>
<evidence type="ECO:0000256" key="3">
    <source>
        <dbReference type="SAM" id="MobiDB-lite"/>
    </source>
</evidence>
<evidence type="ECO:0000256" key="2">
    <source>
        <dbReference type="PROSITE-ProRule" id="PRU00117"/>
    </source>
</evidence>
<dbReference type="CDD" id="cd22439">
    <property type="entry name" value="KH-I_PCBP_rpt3"/>
    <property type="match status" value="1"/>
</dbReference>
<feature type="region of interest" description="Disordered" evidence="3">
    <location>
        <begin position="1"/>
        <end position="44"/>
    </location>
</feature>
<dbReference type="PROSITE" id="PS50084">
    <property type="entry name" value="KH_TYPE_1"/>
    <property type="match status" value="3"/>
</dbReference>
<evidence type="ECO:0000313" key="6">
    <source>
        <dbReference type="Proteomes" id="UP000230066"/>
    </source>
</evidence>
<reference evidence="5" key="1">
    <citation type="submission" date="2019-03" db="EMBL/GenBank/DDBJ databases">
        <title>Improved annotation for the trematode Fasciola hepatica.</title>
        <authorList>
            <person name="Choi Y.-J."/>
            <person name="Martin J."/>
            <person name="Mitreva M."/>
        </authorList>
    </citation>
    <scope>NUCLEOTIDE SEQUENCE [LARGE SCALE GENOMIC DNA]</scope>
</reference>
<dbReference type="Pfam" id="PF00013">
    <property type="entry name" value="KH_1"/>
    <property type="match status" value="3"/>
</dbReference>
<dbReference type="AlphaFoldDB" id="A0A4E0R789"/>
<name>A0A4E0R789_FASHE</name>
<dbReference type="Proteomes" id="UP000230066">
    <property type="component" value="Unassembled WGS sequence"/>
</dbReference>
<dbReference type="SMART" id="SM00322">
    <property type="entry name" value="KH"/>
    <property type="match status" value="3"/>
</dbReference>
<keyword evidence="2" id="KW-0694">RNA-binding</keyword>
<comment type="caution">
    <text evidence="5">The sequence shown here is derived from an EMBL/GenBank/DDBJ whole genome shotgun (WGS) entry which is preliminary data.</text>
</comment>
<evidence type="ECO:0000256" key="1">
    <source>
        <dbReference type="ARBA" id="ARBA00022737"/>
    </source>
</evidence>
<dbReference type="CDD" id="cd22438">
    <property type="entry name" value="KH-I_PCBP_rpt1"/>
    <property type="match status" value="1"/>
</dbReference>
<feature type="domain" description="K Homology" evidence="4">
    <location>
        <begin position="515"/>
        <end position="585"/>
    </location>
</feature>
<keyword evidence="6" id="KW-1185">Reference proteome</keyword>
<organism evidence="5 6">
    <name type="scientific">Fasciola hepatica</name>
    <name type="common">Liver fluke</name>
    <dbReference type="NCBI Taxonomy" id="6192"/>
    <lineage>
        <taxon>Eukaryota</taxon>
        <taxon>Metazoa</taxon>
        <taxon>Spiralia</taxon>
        <taxon>Lophotrochozoa</taxon>
        <taxon>Platyhelminthes</taxon>
        <taxon>Trematoda</taxon>
        <taxon>Digenea</taxon>
        <taxon>Plagiorchiida</taxon>
        <taxon>Echinostomata</taxon>
        <taxon>Echinostomatoidea</taxon>
        <taxon>Fasciolidae</taxon>
        <taxon>Fasciola</taxon>
    </lineage>
</organism>
<evidence type="ECO:0000313" key="5">
    <source>
        <dbReference type="EMBL" id="THD22716.1"/>
    </source>
</evidence>
<dbReference type="InterPro" id="IPR004087">
    <property type="entry name" value="KH_dom"/>
</dbReference>